<proteinExistence type="predicted"/>
<keyword evidence="2" id="KW-1185">Reference proteome</keyword>
<organism evidence="1 2">
    <name type="scientific">Streptomyces spororaveus</name>
    <dbReference type="NCBI Taxonomy" id="284039"/>
    <lineage>
        <taxon>Bacteria</taxon>
        <taxon>Bacillati</taxon>
        <taxon>Actinomycetota</taxon>
        <taxon>Actinomycetes</taxon>
        <taxon>Kitasatosporales</taxon>
        <taxon>Streptomycetaceae</taxon>
        <taxon>Streptomyces</taxon>
    </lineage>
</organism>
<accession>A0ABQ3TH95</accession>
<evidence type="ECO:0000313" key="2">
    <source>
        <dbReference type="Proteomes" id="UP000608522"/>
    </source>
</evidence>
<dbReference type="EMBL" id="BNED01000005">
    <property type="protein sequence ID" value="GHI79769.1"/>
    <property type="molecule type" value="Genomic_DNA"/>
</dbReference>
<evidence type="ECO:0000313" key="1">
    <source>
        <dbReference type="EMBL" id="GHI79769.1"/>
    </source>
</evidence>
<sequence>MVVTGRLLGLRCGDVSILTAGTPAPDQPPCLFLGPLESDGGRVRVLLWYDRSLIGVGGPG</sequence>
<name>A0ABQ3TH95_9ACTN</name>
<comment type="caution">
    <text evidence="1">The sequence shown here is derived from an EMBL/GenBank/DDBJ whole genome shotgun (WGS) entry which is preliminary data.</text>
</comment>
<protein>
    <submittedName>
        <fullName evidence="1">Uncharacterized protein</fullName>
    </submittedName>
</protein>
<gene>
    <name evidence="1" type="ORF">Sspor_53300</name>
</gene>
<dbReference type="Proteomes" id="UP000608522">
    <property type="component" value="Unassembled WGS sequence"/>
</dbReference>
<reference evidence="2" key="1">
    <citation type="submission" date="2023-07" db="EMBL/GenBank/DDBJ databases">
        <title>Whole genome shotgun sequence of Streptomyces spororaveus NBRC 15456.</title>
        <authorList>
            <person name="Komaki H."/>
            <person name="Tamura T."/>
        </authorList>
    </citation>
    <scope>NUCLEOTIDE SEQUENCE [LARGE SCALE GENOMIC DNA]</scope>
    <source>
        <strain evidence="2">NBRC 15456</strain>
    </source>
</reference>